<feature type="region of interest" description="Disordered" evidence="1">
    <location>
        <begin position="113"/>
        <end position="148"/>
    </location>
</feature>
<proteinExistence type="predicted"/>
<gene>
    <name evidence="2" type="ORF">ACJRO7_010089</name>
</gene>
<evidence type="ECO:0000313" key="2">
    <source>
        <dbReference type="EMBL" id="KAL3748943.1"/>
    </source>
</evidence>
<sequence length="230" mass="25192">MMQVCDTWEKLFDIQRGDQTLSDHYARFTTLCQRLDTYLPASNDPDVLAKRQEDLRVILYLKSLGPEYSFLRQHITSQSSLPTVDEVFSQALRSTIPEKSSSTPAVEISAMLSRGSSGRGARGRGYRGRGRGVVHGGSRGGREGGVGTRGTINYGNSCGSRYCHHYQRAGHTEAYCYTLHPELKPPIATYAEVEDSLGPPSIAPPSSTQVLKTGDSITLTRAEYDTLVGS</sequence>
<dbReference type="PANTHER" id="PTHR34222">
    <property type="entry name" value="GAG_PRE-INTEGRS DOMAIN-CONTAINING PROTEIN"/>
    <property type="match status" value="1"/>
</dbReference>
<dbReference type="EMBL" id="JBJKBG010000002">
    <property type="protein sequence ID" value="KAL3748943.1"/>
    <property type="molecule type" value="Genomic_DNA"/>
</dbReference>
<feature type="compositionally biased region" description="Gly residues" evidence="1">
    <location>
        <begin position="133"/>
        <end position="148"/>
    </location>
</feature>
<keyword evidence="3" id="KW-1185">Reference proteome</keyword>
<dbReference type="Proteomes" id="UP001634007">
    <property type="component" value="Unassembled WGS sequence"/>
</dbReference>
<evidence type="ECO:0000256" key="1">
    <source>
        <dbReference type="SAM" id="MobiDB-lite"/>
    </source>
</evidence>
<name>A0ABD3LEE5_EUCGL</name>
<feature type="compositionally biased region" description="Basic residues" evidence="1">
    <location>
        <begin position="121"/>
        <end position="132"/>
    </location>
</feature>
<comment type="caution">
    <text evidence="2">The sequence shown here is derived from an EMBL/GenBank/DDBJ whole genome shotgun (WGS) entry which is preliminary data.</text>
</comment>
<reference evidence="2 3" key="1">
    <citation type="submission" date="2024-11" db="EMBL/GenBank/DDBJ databases">
        <title>Chromosome-level genome assembly of Eucalyptus globulus Labill. provides insights into its genome evolution.</title>
        <authorList>
            <person name="Li X."/>
        </authorList>
    </citation>
    <scope>NUCLEOTIDE SEQUENCE [LARGE SCALE GENOMIC DNA]</scope>
    <source>
        <strain evidence="2">CL2024</strain>
        <tissue evidence="2">Fresh tender leaves</tissue>
    </source>
</reference>
<protein>
    <recommendedName>
        <fullName evidence="4">Retrotransposon gag domain-containing protein</fullName>
    </recommendedName>
</protein>
<accession>A0ABD3LEE5</accession>
<evidence type="ECO:0000313" key="3">
    <source>
        <dbReference type="Proteomes" id="UP001634007"/>
    </source>
</evidence>
<dbReference type="AlphaFoldDB" id="A0ABD3LEE5"/>
<evidence type="ECO:0008006" key="4">
    <source>
        <dbReference type="Google" id="ProtNLM"/>
    </source>
</evidence>
<organism evidence="2 3">
    <name type="scientific">Eucalyptus globulus</name>
    <name type="common">Tasmanian blue gum</name>
    <dbReference type="NCBI Taxonomy" id="34317"/>
    <lineage>
        <taxon>Eukaryota</taxon>
        <taxon>Viridiplantae</taxon>
        <taxon>Streptophyta</taxon>
        <taxon>Embryophyta</taxon>
        <taxon>Tracheophyta</taxon>
        <taxon>Spermatophyta</taxon>
        <taxon>Magnoliopsida</taxon>
        <taxon>eudicotyledons</taxon>
        <taxon>Gunneridae</taxon>
        <taxon>Pentapetalae</taxon>
        <taxon>rosids</taxon>
        <taxon>malvids</taxon>
        <taxon>Myrtales</taxon>
        <taxon>Myrtaceae</taxon>
        <taxon>Myrtoideae</taxon>
        <taxon>Eucalypteae</taxon>
        <taxon>Eucalyptus</taxon>
    </lineage>
</organism>
<dbReference type="PANTHER" id="PTHR34222:SF95">
    <property type="entry name" value="RRNA 2'-O-METHYLTRANSFERASE FIBRILLARIN-LIKE ISOFORM X1"/>
    <property type="match status" value="1"/>
</dbReference>